<reference evidence="1" key="1">
    <citation type="journal article" date="2020" name="mSystems">
        <title>Genome- and Community-Level Interaction Insights into Carbon Utilization and Element Cycling Functions of Hydrothermarchaeota in Hydrothermal Sediment.</title>
        <authorList>
            <person name="Zhou Z."/>
            <person name="Liu Y."/>
            <person name="Xu W."/>
            <person name="Pan J."/>
            <person name="Luo Z.H."/>
            <person name="Li M."/>
        </authorList>
    </citation>
    <scope>NUCLEOTIDE SEQUENCE [LARGE SCALE GENOMIC DNA]</scope>
    <source>
        <strain evidence="1">SpSt-791</strain>
    </source>
</reference>
<comment type="caution">
    <text evidence="1">The sequence shown here is derived from an EMBL/GenBank/DDBJ whole genome shotgun (WGS) entry which is preliminary data.</text>
</comment>
<dbReference type="SUPFAM" id="SSF69304">
    <property type="entry name" value="Tricorn protease N-terminal domain"/>
    <property type="match status" value="1"/>
</dbReference>
<dbReference type="Gene3D" id="2.40.160.50">
    <property type="entry name" value="membrane protein fhac: a member of the omp85/tpsb transporter family"/>
    <property type="match status" value="1"/>
</dbReference>
<dbReference type="InterPro" id="IPR011042">
    <property type="entry name" value="6-blade_b-propeller_TolB-like"/>
</dbReference>
<name>A0A7V5XYZ9_UNCW3</name>
<organism evidence="1">
    <name type="scientific">candidate division WOR-3 bacterium</name>
    <dbReference type="NCBI Taxonomy" id="2052148"/>
    <lineage>
        <taxon>Bacteria</taxon>
        <taxon>Bacteria division WOR-3</taxon>
    </lineage>
</organism>
<dbReference type="Gene3D" id="2.120.10.30">
    <property type="entry name" value="TolB, C-terminal domain"/>
    <property type="match status" value="1"/>
</dbReference>
<dbReference type="EMBL" id="DTHS01000009">
    <property type="protein sequence ID" value="HHR48179.1"/>
    <property type="molecule type" value="Genomic_DNA"/>
</dbReference>
<proteinExistence type="predicted"/>
<gene>
    <name evidence="1" type="ORF">ENV79_00830</name>
</gene>
<protein>
    <recommendedName>
        <fullName evidence="2">Bacterial surface antigen (D15) domain-containing protein</fullName>
    </recommendedName>
</protein>
<accession>A0A7V5XYZ9</accession>
<evidence type="ECO:0008006" key="2">
    <source>
        <dbReference type="Google" id="ProtNLM"/>
    </source>
</evidence>
<dbReference type="AlphaFoldDB" id="A0A7V5XYZ9"/>
<evidence type="ECO:0000313" key="1">
    <source>
        <dbReference type="EMBL" id="HHR48179.1"/>
    </source>
</evidence>
<sequence>MNFLFLLILFAQYGKNKLQYEDFSFYYIEGDKFTIYYQKDSKQLANFAYQTAQKTISELEEVFKFKLKRKIPIIIYNSFNQFQQTNIILDLIEEGILGFSEIFKNRVVLYFTGSYEDFYYTLRHELAHSFQYEYYWKGLAFFFSELILPLWYVEGMSEYLSKRRSLINEAIAGDLLISGKFIPLSQLEEGDYLNYVLGEQFFIFLENRYSEKKVWEFFREVKKRKGIEGAVKKVFGKSFSSLEKDFEEYLKEKYFPLIYKKKNFQRECKIIVDHQKEKRKYNTLPQVVSDDEVIYLAYEEKPSIFSYSLSQRKSKLILKGFDFLGEEFLSFLSPGIFLAKNKKYLYFIRNEKGKVFLCKYDLKKKKNKKFPLEVEYAYALNVSPNEKWAVFVGLKRGENNLYLYDLENSFLTPITADFNEKKDPYFLNNDTLIFVSENKICLYSLKGKEIKTIYKSEKNLSSPIALSENLDTLLFVEDYALTIYSLKANKVLYQSDFLGICQAPTIFKNKIYFSYYHDQGYSICQIDNFYDLIKEGISKKESLLLKEKGFALDTILNKEEKPYTFSLSPDYFYGYGYFSSDLGLVGNIFLSFSDLLGNHRFILLTDLTGMIDFSNFYFSYSYLKRKEDYYFSLFQYSSFYNLKKDTVLMITERGILPTLSYPFGKFLRSDFSFLYYLRSWRFYYLGEEAYELLNERLNLKFFFFDWRIVYDNARFLYFGPIKGERFLLGNYLTLPLSDLFFNTFYFETRDYFPFYKTYIFSFFFSFLKSVGKNKESFLLGGDYVRGYPYFLEDSLYYSPTLISSKMEFRYPFIEILKLGFPLPITIKNVRGVLFYDWGTNFNKFISSAGFGLRFFVSYFPFMIDFAYPLQKIEERGLKITFGIKEDW</sequence>